<sequence length="113" mass="13831">MEMFIKQIIGHQLPDIAAMETRQKDWRYQLLNLKDQALFERLSLMKRYELLEWLQWHDCHGCYADRDRIRKGIPLFTKLQALTSVYHHIMRDHETWDGYMGNRYIRNSYSLII</sequence>
<reference evidence="2 3" key="1">
    <citation type="submission" date="2019-05" db="EMBL/GenBank/DDBJ databases">
        <authorList>
            <consortium name="Pathogen Informatics"/>
        </authorList>
    </citation>
    <scope>NUCLEOTIDE SEQUENCE [LARGE SCALE GENOMIC DNA]</scope>
    <source>
        <strain evidence="2 3">NCTC11429</strain>
    </source>
</reference>
<keyword evidence="4" id="KW-1185">Reference proteome</keyword>
<name>A0A4U9VFI1_9SPHI</name>
<dbReference type="KEGG" id="stha:NCTC11429_03256"/>
<accession>A0A4U9VFI1</accession>
<dbReference type="RefSeq" id="WP_028069084.1">
    <property type="nucleotide sequence ID" value="NZ_CP141191.1"/>
</dbReference>
<protein>
    <submittedName>
        <fullName evidence="2">Uncharacterized protein</fullName>
    </submittedName>
</protein>
<reference evidence="1 4" key="2">
    <citation type="submission" date="2024-06" db="EMBL/GenBank/DDBJ databases">
        <title>Soil Sphingobacterium thalpophilum.</title>
        <authorList>
            <person name="Yang J."/>
            <person name="Li J."/>
        </authorList>
    </citation>
    <scope>NUCLEOTIDE SEQUENCE [LARGE SCALE GENOMIC DNA]</scope>
    <source>
        <strain evidence="1 4">22g91tb</strain>
    </source>
</reference>
<evidence type="ECO:0000313" key="3">
    <source>
        <dbReference type="Proteomes" id="UP000308196"/>
    </source>
</evidence>
<organism evidence="2 3">
    <name type="scientific">Sphingobacterium thalpophilum</name>
    <dbReference type="NCBI Taxonomy" id="259"/>
    <lineage>
        <taxon>Bacteria</taxon>
        <taxon>Pseudomonadati</taxon>
        <taxon>Bacteroidota</taxon>
        <taxon>Sphingobacteriia</taxon>
        <taxon>Sphingobacteriales</taxon>
        <taxon>Sphingobacteriaceae</taxon>
        <taxon>Sphingobacterium</taxon>
    </lineage>
</organism>
<proteinExistence type="predicted"/>
<dbReference type="GeneID" id="78463941"/>
<dbReference type="STRING" id="1123265.GCA_000686625_01557"/>
<dbReference type="AlphaFoldDB" id="A0A4U9VFI1"/>
<evidence type="ECO:0000313" key="4">
    <source>
        <dbReference type="Proteomes" id="UP001566204"/>
    </source>
</evidence>
<dbReference type="EMBL" id="JBEOQB010000005">
    <property type="protein sequence ID" value="MEZ0453385.1"/>
    <property type="molecule type" value="Genomic_DNA"/>
</dbReference>
<gene>
    <name evidence="1" type="ORF">ABTW24_17470</name>
    <name evidence="2" type="ORF">NCTC11429_03256</name>
</gene>
<evidence type="ECO:0000313" key="1">
    <source>
        <dbReference type="EMBL" id="MEZ0453385.1"/>
    </source>
</evidence>
<dbReference type="Proteomes" id="UP000308196">
    <property type="component" value="Chromosome"/>
</dbReference>
<dbReference type="Proteomes" id="UP001566204">
    <property type="component" value="Unassembled WGS sequence"/>
</dbReference>
<evidence type="ECO:0000313" key="2">
    <source>
        <dbReference type="EMBL" id="VTR45696.1"/>
    </source>
</evidence>
<dbReference type="EMBL" id="LR590484">
    <property type="protein sequence ID" value="VTR45696.1"/>
    <property type="molecule type" value="Genomic_DNA"/>
</dbReference>